<sequence length="178" mass="20212">MRLLFVVTLVFAAFFATANVSALNENTPFKRLLRSTVSVNEEEERGILDSLSKKISKLGNQLAVKTMDNPKIVKATGTSLLKRFNSVDPKNFDSVDYLFRSKAFYDLDDYVSRLNQLDKYREMSVVKVFRNGLGDKEAMKLFIKASGSGDEAVRNSGKLFTQQLRNLQGEELKRWSLL</sequence>
<keyword evidence="1" id="KW-0732">Signal</keyword>
<comment type="caution">
    <text evidence="2">The sequence shown here is derived from an EMBL/GenBank/DDBJ whole genome shotgun (WGS) entry which is preliminary data.</text>
</comment>
<evidence type="ECO:0000256" key="1">
    <source>
        <dbReference type="SAM" id="SignalP"/>
    </source>
</evidence>
<protein>
    <recommendedName>
        <fullName evidence="4">RxLR effector protein</fullName>
    </recommendedName>
</protein>
<reference evidence="2" key="1">
    <citation type="submission" date="2023-08" db="EMBL/GenBank/DDBJ databases">
        <title>Reference Genome Resource for the Citrus Pathogen Phytophthora citrophthora.</title>
        <authorList>
            <person name="Moller H."/>
            <person name="Coetzee B."/>
            <person name="Rose L.J."/>
            <person name="Van Niekerk J.M."/>
        </authorList>
    </citation>
    <scope>NUCLEOTIDE SEQUENCE</scope>
    <source>
        <strain evidence="2">STE-U-9442</strain>
    </source>
</reference>
<accession>A0AAD9GS61</accession>
<evidence type="ECO:0008006" key="4">
    <source>
        <dbReference type="Google" id="ProtNLM"/>
    </source>
</evidence>
<feature type="chain" id="PRO_5042253571" description="RxLR effector protein" evidence="1">
    <location>
        <begin position="23"/>
        <end position="178"/>
    </location>
</feature>
<dbReference type="Proteomes" id="UP001259832">
    <property type="component" value="Unassembled WGS sequence"/>
</dbReference>
<gene>
    <name evidence="2" type="ORF">P3T76_005161</name>
</gene>
<keyword evidence="3" id="KW-1185">Reference proteome</keyword>
<evidence type="ECO:0000313" key="2">
    <source>
        <dbReference type="EMBL" id="KAK1943765.1"/>
    </source>
</evidence>
<feature type="signal peptide" evidence="1">
    <location>
        <begin position="1"/>
        <end position="22"/>
    </location>
</feature>
<organism evidence="2 3">
    <name type="scientific">Phytophthora citrophthora</name>
    <dbReference type="NCBI Taxonomy" id="4793"/>
    <lineage>
        <taxon>Eukaryota</taxon>
        <taxon>Sar</taxon>
        <taxon>Stramenopiles</taxon>
        <taxon>Oomycota</taxon>
        <taxon>Peronosporomycetes</taxon>
        <taxon>Peronosporales</taxon>
        <taxon>Peronosporaceae</taxon>
        <taxon>Phytophthora</taxon>
    </lineage>
</organism>
<dbReference type="AlphaFoldDB" id="A0AAD9GS61"/>
<dbReference type="EMBL" id="JASMQC010000007">
    <property type="protein sequence ID" value="KAK1943765.1"/>
    <property type="molecule type" value="Genomic_DNA"/>
</dbReference>
<proteinExistence type="predicted"/>
<name>A0AAD9GS61_9STRA</name>
<evidence type="ECO:0000313" key="3">
    <source>
        <dbReference type="Proteomes" id="UP001259832"/>
    </source>
</evidence>